<keyword evidence="2" id="KW-1185">Reference proteome</keyword>
<name>A0A7W2FBM8_9BURK</name>
<evidence type="ECO:0000313" key="1">
    <source>
        <dbReference type="EMBL" id="MBA5688768.1"/>
    </source>
</evidence>
<evidence type="ECO:0000313" key="2">
    <source>
        <dbReference type="Proteomes" id="UP000573499"/>
    </source>
</evidence>
<accession>A0A7W2FBM8</accession>
<reference evidence="1 2" key="1">
    <citation type="submission" date="2020-07" db="EMBL/GenBank/DDBJ databases">
        <title>Novel species isolated from subtropical streams in China.</title>
        <authorList>
            <person name="Lu H."/>
        </authorList>
    </citation>
    <scope>NUCLEOTIDE SEQUENCE [LARGE SCALE GENOMIC DNA]</scope>
    <source>
        <strain evidence="1 2">LX47W</strain>
    </source>
</reference>
<dbReference type="RefSeq" id="WP_182154720.1">
    <property type="nucleotide sequence ID" value="NZ_JACEZU010000008.1"/>
</dbReference>
<gene>
    <name evidence="1" type="ORF">H3H39_17125</name>
</gene>
<protein>
    <submittedName>
        <fullName evidence="1">Uncharacterized protein</fullName>
    </submittedName>
</protein>
<proteinExistence type="predicted"/>
<dbReference type="Proteomes" id="UP000573499">
    <property type="component" value="Unassembled WGS sequence"/>
</dbReference>
<comment type="caution">
    <text evidence="1">The sequence shown here is derived from an EMBL/GenBank/DDBJ whole genome shotgun (WGS) entry which is preliminary data.</text>
</comment>
<dbReference type="EMBL" id="JACEZU010000008">
    <property type="protein sequence ID" value="MBA5688768.1"/>
    <property type="molecule type" value="Genomic_DNA"/>
</dbReference>
<dbReference type="AlphaFoldDB" id="A0A7W2FBM8"/>
<sequence>MKPSIKAALWSALAFPGLGHLLVLRRPLRGCAFLLPTALAWAYLLGHLLPLLNTLSEQLANGSLAPDPEQIAQRVTEAGMGGAGPGVALAVCTVCWIGSVADSFLASPRPQP</sequence>
<organism evidence="1 2">
    <name type="scientific">Rugamonas apoptosis</name>
    <dbReference type="NCBI Taxonomy" id="2758570"/>
    <lineage>
        <taxon>Bacteria</taxon>
        <taxon>Pseudomonadati</taxon>
        <taxon>Pseudomonadota</taxon>
        <taxon>Betaproteobacteria</taxon>
        <taxon>Burkholderiales</taxon>
        <taxon>Oxalobacteraceae</taxon>
        <taxon>Telluria group</taxon>
        <taxon>Rugamonas</taxon>
    </lineage>
</organism>